<evidence type="ECO:0000256" key="5">
    <source>
        <dbReference type="ARBA" id="ARBA00023136"/>
    </source>
</evidence>
<evidence type="ECO:0000256" key="9">
    <source>
        <dbReference type="SAM" id="SignalP"/>
    </source>
</evidence>
<keyword evidence="4 8" id="KW-1133">Transmembrane helix</keyword>
<keyword evidence="5 8" id="KW-0472">Membrane</keyword>
<feature type="transmembrane region" description="Helical" evidence="8">
    <location>
        <begin position="343"/>
        <end position="365"/>
    </location>
</feature>
<dbReference type="SUPFAM" id="SSF55073">
    <property type="entry name" value="Nucleotide cyclase"/>
    <property type="match status" value="1"/>
</dbReference>
<keyword evidence="3" id="KW-0547">Nucleotide-binding</keyword>
<dbReference type="Gene3D" id="6.10.250.780">
    <property type="match status" value="1"/>
</dbReference>
<dbReference type="PROSITE" id="PS00452">
    <property type="entry name" value="GUANYLATE_CYCLASE_1"/>
    <property type="match status" value="1"/>
</dbReference>
<keyword evidence="6 7" id="KW-0456">Lyase</keyword>
<dbReference type="Gene3D" id="3.30.70.1230">
    <property type="entry name" value="Nucleotide cyclase"/>
    <property type="match status" value="1"/>
</dbReference>
<proteinExistence type="inferred from homology"/>
<keyword evidence="12" id="KW-1185">Reference proteome</keyword>
<dbReference type="EMBL" id="JBELPY010000011">
    <property type="protein sequence ID" value="MFL9835264.1"/>
    <property type="molecule type" value="Genomic_DNA"/>
</dbReference>
<sequence length="669" mass="76440">MKKNLLFKFLFSVFVVLQTFCFAQNSREKPQIFTDKQIKEGVSFEEESKFSETDNSAFASPDFDDSKWKYIDFSSKKVYSKDQPYWIRYYFKIDSAAVNESLCFNISQLGASEIYVNGKKIESIGKIGNAKTTQFRIKNKVPTLFSLGNTEVNVLAIRFLPITKSKKTVVNYSPVALDVELTAANEFLAEKVEMMQVFNFIAMLICGIFFALGFVHLLLFLFYRKAIYNFYFSTYNLSIGLLSFMVHSFFEMTDPDQINIYSFLSFLSIVVFGASLTGFVNTLFGKSKLRLKIMLGIAGLFLVIFYFSAALAISFVFFYIFFAAIESFYLIIRAMIRREKSAFIVGGGILTFFLFVVMVIIFNILDSLNIADPDKLFGDEFMGYVLGFIFISFPISISAYLAWEFASTNLSLVKQLDEVNRLSDINLKQEQEKQQILKDQNDLLEKQVDERTFELQKEKQKTENLLLNILPHEVAEELKENGSSEAKYYDEVSVLFTDFVNFTQSSEKMGAEKMLVELNECFTAFDLIMEKHGLEKIKTIGDAYLAVCGLPIKNECHAYKTVLVALDIIDFIEERKKTNPDVLDIRIGINSGSLIAGIVGVKKFAYDIWGDTVNTAARMEQNSEKGKINISESTYQLVKDKINCEYRGKIHTKGKGDMDMYFVIETKNI</sequence>
<protein>
    <submittedName>
        <fullName evidence="11">Adenylate/guanylate cyclase domain-containing protein</fullName>
    </submittedName>
</protein>
<dbReference type="Proteomes" id="UP001629058">
    <property type="component" value="Unassembled WGS sequence"/>
</dbReference>
<dbReference type="RefSeq" id="WP_408091834.1">
    <property type="nucleotide sequence ID" value="NZ_JBELPY010000011.1"/>
</dbReference>
<feature type="transmembrane region" description="Helical" evidence="8">
    <location>
        <begin position="315"/>
        <end position="336"/>
    </location>
</feature>
<feature type="transmembrane region" description="Helical" evidence="8">
    <location>
        <begin position="200"/>
        <end position="223"/>
    </location>
</feature>
<dbReference type="InterPro" id="IPR001054">
    <property type="entry name" value="A/G_cyclase"/>
</dbReference>
<evidence type="ECO:0000259" key="10">
    <source>
        <dbReference type="PROSITE" id="PS50125"/>
    </source>
</evidence>
<evidence type="ECO:0000256" key="8">
    <source>
        <dbReference type="SAM" id="Phobius"/>
    </source>
</evidence>
<dbReference type="PROSITE" id="PS50125">
    <property type="entry name" value="GUANYLATE_CYCLASE_2"/>
    <property type="match status" value="1"/>
</dbReference>
<evidence type="ECO:0000313" key="12">
    <source>
        <dbReference type="Proteomes" id="UP001629058"/>
    </source>
</evidence>
<dbReference type="SMART" id="SM00044">
    <property type="entry name" value="CYCc"/>
    <property type="match status" value="1"/>
</dbReference>
<feature type="transmembrane region" description="Helical" evidence="8">
    <location>
        <begin position="262"/>
        <end position="284"/>
    </location>
</feature>
<comment type="caution">
    <text evidence="11">The sequence shown here is derived from an EMBL/GenBank/DDBJ whole genome shotgun (WGS) entry which is preliminary data.</text>
</comment>
<evidence type="ECO:0000256" key="7">
    <source>
        <dbReference type="RuleBase" id="RU000405"/>
    </source>
</evidence>
<dbReference type="PANTHER" id="PTHR11920:SF335">
    <property type="entry name" value="GUANYLATE CYCLASE"/>
    <property type="match status" value="1"/>
</dbReference>
<evidence type="ECO:0000256" key="2">
    <source>
        <dbReference type="ARBA" id="ARBA00022692"/>
    </source>
</evidence>
<gene>
    <name evidence="11" type="ORF">ABS765_14650</name>
</gene>
<keyword evidence="9" id="KW-0732">Signal</keyword>
<dbReference type="PANTHER" id="PTHR11920">
    <property type="entry name" value="GUANYLYL CYCLASE"/>
    <property type="match status" value="1"/>
</dbReference>
<evidence type="ECO:0000256" key="6">
    <source>
        <dbReference type="ARBA" id="ARBA00023239"/>
    </source>
</evidence>
<feature type="transmembrane region" description="Helical" evidence="8">
    <location>
        <begin position="230"/>
        <end position="250"/>
    </location>
</feature>
<comment type="subcellular location">
    <subcellularLocation>
        <location evidence="1">Membrane</location>
    </subcellularLocation>
</comment>
<reference evidence="11 12" key="1">
    <citation type="submission" date="2024-06" db="EMBL/GenBank/DDBJ databases">
        <authorList>
            <person name="Kaempfer P."/>
            <person name="Viver T."/>
        </authorList>
    </citation>
    <scope>NUCLEOTIDE SEQUENCE [LARGE SCALE GENOMIC DNA]</scope>
    <source>
        <strain evidence="11 12">ST-37</strain>
    </source>
</reference>
<dbReference type="InterPro" id="IPR029787">
    <property type="entry name" value="Nucleotide_cyclase"/>
</dbReference>
<accession>A0ABW8Y5N2</accession>
<feature type="transmembrane region" description="Helical" evidence="8">
    <location>
        <begin position="291"/>
        <end position="309"/>
    </location>
</feature>
<evidence type="ECO:0000313" key="11">
    <source>
        <dbReference type="EMBL" id="MFL9835264.1"/>
    </source>
</evidence>
<name>A0ABW8Y5N2_9FLAO</name>
<dbReference type="InterPro" id="IPR050401">
    <property type="entry name" value="Cyclic_nucleotide_synthase"/>
</dbReference>
<comment type="similarity">
    <text evidence="7">Belongs to the adenylyl cyclase class-4/guanylyl cyclase family.</text>
</comment>
<evidence type="ECO:0000256" key="1">
    <source>
        <dbReference type="ARBA" id="ARBA00004370"/>
    </source>
</evidence>
<dbReference type="CDD" id="cd07302">
    <property type="entry name" value="CHD"/>
    <property type="match status" value="1"/>
</dbReference>
<feature type="chain" id="PRO_5046402707" evidence="9">
    <location>
        <begin position="24"/>
        <end position="669"/>
    </location>
</feature>
<dbReference type="Gene3D" id="2.60.120.260">
    <property type="entry name" value="Galactose-binding domain-like"/>
    <property type="match status" value="1"/>
</dbReference>
<dbReference type="Pfam" id="PF00211">
    <property type="entry name" value="Guanylate_cyc"/>
    <property type="match status" value="1"/>
</dbReference>
<evidence type="ECO:0000256" key="4">
    <source>
        <dbReference type="ARBA" id="ARBA00022989"/>
    </source>
</evidence>
<organism evidence="11 12">
    <name type="scientific">Chryseobacterium terrae</name>
    <dbReference type="NCBI Taxonomy" id="3163299"/>
    <lineage>
        <taxon>Bacteria</taxon>
        <taxon>Pseudomonadati</taxon>
        <taxon>Bacteroidota</taxon>
        <taxon>Flavobacteriia</taxon>
        <taxon>Flavobacteriales</taxon>
        <taxon>Weeksellaceae</taxon>
        <taxon>Chryseobacterium group</taxon>
        <taxon>Chryseobacterium</taxon>
    </lineage>
</organism>
<feature type="signal peptide" evidence="9">
    <location>
        <begin position="1"/>
        <end position="23"/>
    </location>
</feature>
<dbReference type="InterPro" id="IPR018297">
    <property type="entry name" value="A/G_cyclase_CS"/>
</dbReference>
<feature type="domain" description="Guanylate cyclase" evidence="10">
    <location>
        <begin position="493"/>
        <end position="620"/>
    </location>
</feature>
<evidence type="ECO:0000256" key="3">
    <source>
        <dbReference type="ARBA" id="ARBA00022741"/>
    </source>
</evidence>
<feature type="transmembrane region" description="Helical" evidence="8">
    <location>
        <begin position="381"/>
        <end position="403"/>
    </location>
</feature>
<keyword evidence="2 8" id="KW-0812">Transmembrane</keyword>